<dbReference type="Pfam" id="PF04290">
    <property type="entry name" value="DctQ"/>
    <property type="match status" value="1"/>
</dbReference>
<comment type="subunit">
    <text evidence="9">The complex comprises the extracytoplasmic solute receptor protein and the two transmembrane proteins.</text>
</comment>
<keyword evidence="5 9" id="KW-0812">Transmembrane</keyword>
<dbReference type="PANTHER" id="PTHR35011">
    <property type="entry name" value="2,3-DIKETO-L-GULONATE TRAP TRANSPORTER SMALL PERMEASE PROTEIN YIAM"/>
    <property type="match status" value="1"/>
</dbReference>
<reference evidence="11 12" key="1">
    <citation type="submission" date="2019-01" db="EMBL/GenBank/DDBJ databases">
        <authorList>
            <person name="Chen W.-M."/>
        </authorList>
    </citation>
    <scope>NUCLEOTIDE SEQUENCE [LARGE SCALE GENOMIC DNA]</scope>
    <source>
        <strain evidence="11 12">CCP-6</strain>
    </source>
</reference>
<comment type="caution">
    <text evidence="11">The sequence shown here is derived from an EMBL/GenBank/DDBJ whole genome shotgun (WGS) entry which is preliminary data.</text>
</comment>
<evidence type="ECO:0000256" key="8">
    <source>
        <dbReference type="ARBA" id="ARBA00038436"/>
    </source>
</evidence>
<keyword evidence="7 9" id="KW-0472">Membrane</keyword>
<comment type="subcellular location">
    <subcellularLocation>
        <location evidence="1 9">Cell inner membrane</location>
        <topology evidence="1 9">Multi-pass membrane protein</topology>
    </subcellularLocation>
</comment>
<dbReference type="InterPro" id="IPR055348">
    <property type="entry name" value="DctQ"/>
</dbReference>
<keyword evidence="2 9" id="KW-0813">Transport</keyword>
<proteinExistence type="inferred from homology"/>
<evidence type="ECO:0000256" key="6">
    <source>
        <dbReference type="ARBA" id="ARBA00022989"/>
    </source>
</evidence>
<evidence type="ECO:0000256" key="5">
    <source>
        <dbReference type="ARBA" id="ARBA00022692"/>
    </source>
</evidence>
<keyword evidence="3" id="KW-1003">Cell membrane</keyword>
<comment type="similarity">
    <text evidence="8 9">Belongs to the TRAP transporter small permease family.</text>
</comment>
<protein>
    <recommendedName>
        <fullName evidence="9">TRAP transporter small permease protein</fullName>
    </recommendedName>
</protein>
<evidence type="ECO:0000259" key="10">
    <source>
        <dbReference type="Pfam" id="PF04290"/>
    </source>
</evidence>
<feature type="domain" description="Tripartite ATP-independent periplasmic transporters DctQ component" evidence="10">
    <location>
        <begin position="25"/>
        <end position="156"/>
    </location>
</feature>
<evidence type="ECO:0000256" key="3">
    <source>
        <dbReference type="ARBA" id="ARBA00022475"/>
    </source>
</evidence>
<evidence type="ECO:0000256" key="2">
    <source>
        <dbReference type="ARBA" id="ARBA00022448"/>
    </source>
</evidence>
<evidence type="ECO:0000256" key="9">
    <source>
        <dbReference type="RuleBase" id="RU369079"/>
    </source>
</evidence>
<dbReference type="RefSeq" id="WP_127786274.1">
    <property type="nucleotide sequence ID" value="NZ_SACL01000001.1"/>
</dbReference>
<accession>A0A437MP12</accession>
<organism evidence="11 12">
    <name type="scientific">Rhodovarius crocodyli</name>
    <dbReference type="NCBI Taxonomy" id="1979269"/>
    <lineage>
        <taxon>Bacteria</taxon>
        <taxon>Pseudomonadati</taxon>
        <taxon>Pseudomonadota</taxon>
        <taxon>Alphaproteobacteria</taxon>
        <taxon>Acetobacterales</taxon>
        <taxon>Roseomonadaceae</taxon>
        <taxon>Rhodovarius</taxon>
    </lineage>
</organism>
<feature type="transmembrane region" description="Helical" evidence="9">
    <location>
        <begin position="86"/>
        <end position="105"/>
    </location>
</feature>
<name>A0A437MP12_9PROT</name>
<dbReference type="InterPro" id="IPR007387">
    <property type="entry name" value="TRAP_DctQ"/>
</dbReference>
<evidence type="ECO:0000313" key="12">
    <source>
        <dbReference type="Proteomes" id="UP000282957"/>
    </source>
</evidence>
<feature type="transmembrane region" description="Helical" evidence="9">
    <location>
        <begin position="47"/>
        <end position="65"/>
    </location>
</feature>
<evidence type="ECO:0000256" key="1">
    <source>
        <dbReference type="ARBA" id="ARBA00004429"/>
    </source>
</evidence>
<feature type="transmembrane region" description="Helical" evidence="9">
    <location>
        <begin position="134"/>
        <end position="152"/>
    </location>
</feature>
<dbReference type="GO" id="GO:0022857">
    <property type="term" value="F:transmembrane transporter activity"/>
    <property type="evidence" value="ECO:0007669"/>
    <property type="project" value="UniProtKB-UniRule"/>
</dbReference>
<gene>
    <name evidence="11" type="ORF">EOD42_04630</name>
</gene>
<dbReference type="PANTHER" id="PTHR35011:SF10">
    <property type="entry name" value="TRAP TRANSPORTER SMALL PERMEASE PROTEIN"/>
    <property type="match status" value="1"/>
</dbReference>
<evidence type="ECO:0000313" key="11">
    <source>
        <dbReference type="EMBL" id="RVT99379.1"/>
    </source>
</evidence>
<dbReference type="GO" id="GO:0015740">
    <property type="term" value="P:C4-dicarboxylate transport"/>
    <property type="evidence" value="ECO:0007669"/>
    <property type="project" value="TreeGrafter"/>
</dbReference>
<comment type="function">
    <text evidence="9">Part of the tripartite ATP-independent periplasmic (TRAP) transport system.</text>
</comment>
<sequence>MALRRALDALYWCSAALAALSLFGIFVIMIAQMVLRQFNIPLMGADDVTAFLCVASAFFALAYTFRRGELIRVGLFIEKLSPQARQWTEGGVLLLAAVLTGYITYWCLNDVLFSYEIDDMAQGSVAFKLWIPKLAMPLGAGILLIAIIDEFVRVARGLKPSYQVAAEDRAARGDFSAEV</sequence>
<feature type="transmembrane region" description="Helical" evidence="9">
    <location>
        <begin position="9"/>
        <end position="35"/>
    </location>
</feature>
<dbReference type="AlphaFoldDB" id="A0A437MP12"/>
<dbReference type="OrthoDB" id="9797534at2"/>
<keyword evidence="6 9" id="KW-1133">Transmembrane helix</keyword>
<evidence type="ECO:0000256" key="4">
    <source>
        <dbReference type="ARBA" id="ARBA00022519"/>
    </source>
</evidence>
<keyword evidence="4 9" id="KW-0997">Cell inner membrane</keyword>
<keyword evidence="12" id="KW-1185">Reference proteome</keyword>
<dbReference type="GO" id="GO:0005886">
    <property type="term" value="C:plasma membrane"/>
    <property type="evidence" value="ECO:0007669"/>
    <property type="project" value="UniProtKB-SubCell"/>
</dbReference>
<dbReference type="Proteomes" id="UP000282957">
    <property type="component" value="Unassembled WGS sequence"/>
</dbReference>
<evidence type="ECO:0000256" key="7">
    <source>
        <dbReference type="ARBA" id="ARBA00023136"/>
    </source>
</evidence>
<dbReference type="EMBL" id="SACL01000001">
    <property type="protein sequence ID" value="RVT99379.1"/>
    <property type="molecule type" value="Genomic_DNA"/>
</dbReference>